<evidence type="ECO:0000256" key="4">
    <source>
        <dbReference type="ARBA" id="ARBA00022741"/>
    </source>
</evidence>
<keyword evidence="3 9" id="KW-0812">Transmembrane</keyword>
<sequence length="986" mass="103671">MLLPTLLLSLAALIAGQDCSNYGTPNGTACACPIGFGGPTCENVACGGTPFDGSLRPITSSSGIAANLTSDSTGNCDECADGWMGVGCNVCTSTQACQDGLVAAGGSLTATTNAGGGRNNTLVCSSTKEVWASGMMSCAVDVPTIKAVFPRLTSLNLQRTLSPPSSPLPSSATESTLYAQLFYDGTEQFFCEATSCTQLNRTDSLDWSCPDLRCTCIPDADFCGGGNLDLSNTVNGLTGPLDLSCPREGNECKFQQQVLQNAFGARGLALTQCGFGECVRQSVIDGFNSTTIEDSAGDGLGGGVIAGLAVVGSLVGAAILLLLWGFLVQRKARRRSGSSGVERGRYGVTWRDVGYAVPSSSSSSSKKGGEGARGGEKTILDLVSGTLAPGQMMAVLGPSGAGKTTLIEILAGKSKSGLVTGSITYPSSFSDGDDSYPPTQRPPRIAFVPQSDILPPLLTVRETLLFAASLRLPDSLPPSLKAQRVDSLISKLGLEHVKDTRIGHGGDGVGRGGRGISGGERRRVSIGVEVVGDVEVVVLDEPTSGLDSVSAARVAKVLADIASDRENPTAIIASIHQPSSQLYATFNTILLLSHGRALYSGPGGLAPVTHFNAVGGVERYKEGYNVADYLLEVASEAPLGAFGASNGGQLTGNGLVNGNGHGHAEEKYNPARTSKDGSHSTVDAATLAKGPFGSQNRKKKPRGTYATTFLTQLQVLCGREWKVLKRDKALFATHVGVAAVLGVFCGGLYYKTDETIAGFQSRIGCLFFIGALIAFSSLSALYNVVESRPLFMRERSNGYYSPTAWLLSRFIFDVIPLRIIPSIIVSTITYWMAGLAPAAATYFKFLFIVVLYSLGMTLFNFLLGATFHNGGIAILLSALSALYQMTFAGFFVNLTAIPPVLRWLQWLCPLKYMLEALAVNEVSAGLQIRDTLEGVPVDVSAGLIMNMLFGFVADAYYRDVLVLFAFIAGFGVGLVGVVWLVVRERR</sequence>
<feature type="chain" id="PRO_5022719010" evidence="10">
    <location>
        <begin position="17"/>
        <end position="986"/>
    </location>
</feature>
<evidence type="ECO:0000256" key="1">
    <source>
        <dbReference type="ARBA" id="ARBA00004141"/>
    </source>
</evidence>
<dbReference type="InterPro" id="IPR013525">
    <property type="entry name" value="ABC2_TM"/>
</dbReference>
<dbReference type="OrthoDB" id="66620at2759"/>
<dbReference type="PROSITE" id="PS01186">
    <property type="entry name" value="EGF_2"/>
    <property type="match status" value="1"/>
</dbReference>
<feature type="region of interest" description="Disordered" evidence="8">
    <location>
        <begin position="356"/>
        <end position="375"/>
    </location>
</feature>
<keyword evidence="6 9" id="KW-1133">Transmembrane helix</keyword>
<dbReference type="Gene3D" id="3.40.50.300">
    <property type="entry name" value="P-loop containing nucleotide triphosphate hydrolases"/>
    <property type="match status" value="1"/>
</dbReference>
<feature type="region of interest" description="Disordered" evidence="8">
    <location>
        <begin position="660"/>
        <end position="679"/>
    </location>
</feature>
<evidence type="ECO:0000256" key="8">
    <source>
        <dbReference type="SAM" id="MobiDB-lite"/>
    </source>
</evidence>
<dbReference type="PROSITE" id="PS50893">
    <property type="entry name" value="ABC_TRANSPORTER_2"/>
    <property type="match status" value="1"/>
</dbReference>
<name>A0A5C3QHJ1_9AGAR</name>
<feature type="compositionally biased region" description="Basic and acidic residues" evidence="8">
    <location>
        <begin position="662"/>
        <end position="678"/>
    </location>
</feature>
<dbReference type="InterPro" id="IPR027417">
    <property type="entry name" value="P-loop_NTPase"/>
</dbReference>
<feature type="transmembrane region" description="Helical" evidence="9">
    <location>
        <begin position="761"/>
        <end position="785"/>
    </location>
</feature>
<feature type="transmembrane region" description="Helical" evidence="9">
    <location>
        <begin position="845"/>
        <end position="865"/>
    </location>
</feature>
<dbReference type="InterPro" id="IPR003593">
    <property type="entry name" value="AAA+_ATPase"/>
</dbReference>
<dbReference type="Pfam" id="PF01061">
    <property type="entry name" value="ABC2_membrane"/>
    <property type="match status" value="1"/>
</dbReference>
<dbReference type="GO" id="GO:0016887">
    <property type="term" value="F:ATP hydrolysis activity"/>
    <property type="evidence" value="ECO:0007669"/>
    <property type="project" value="InterPro"/>
</dbReference>
<evidence type="ECO:0000313" key="12">
    <source>
        <dbReference type="EMBL" id="TFL00957.1"/>
    </source>
</evidence>
<dbReference type="STRING" id="1884261.A0A5C3QHJ1"/>
<dbReference type="InterPro" id="IPR000742">
    <property type="entry name" value="EGF"/>
</dbReference>
<dbReference type="SMART" id="SM00382">
    <property type="entry name" value="AAA"/>
    <property type="match status" value="1"/>
</dbReference>
<keyword evidence="10" id="KW-0732">Signal</keyword>
<feature type="transmembrane region" description="Helical" evidence="9">
    <location>
        <begin position="806"/>
        <end position="833"/>
    </location>
</feature>
<evidence type="ECO:0000256" key="7">
    <source>
        <dbReference type="ARBA" id="ARBA00023136"/>
    </source>
</evidence>
<dbReference type="PANTHER" id="PTHR48041:SF139">
    <property type="entry name" value="PROTEIN SCARLET"/>
    <property type="match status" value="1"/>
</dbReference>
<evidence type="ECO:0000313" key="13">
    <source>
        <dbReference type="Proteomes" id="UP000305067"/>
    </source>
</evidence>
<protein>
    <submittedName>
        <fullName evidence="12">ABC-2 type transporter-domain-containing protein</fullName>
    </submittedName>
</protein>
<dbReference type="GO" id="GO:0016020">
    <property type="term" value="C:membrane"/>
    <property type="evidence" value="ECO:0007669"/>
    <property type="project" value="UniProtKB-SubCell"/>
</dbReference>
<evidence type="ECO:0000256" key="2">
    <source>
        <dbReference type="ARBA" id="ARBA00022448"/>
    </source>
</evidence>
<keyword evidence="4" id="KW-0547">Nucleotide-binding</keyword>
<evidence type="ECO:0000256" key="5">
    <source>
        <dbReference type="ARBA" id="ARBA00022840"/>
    </source>
</evidence>
<dbReference type="Pfam" id="PF00005">
    <property type="entry name" value="ABC_tran"/>
    <property type="match status" value="1"/>
</dbReference>
<comment type="subcellular location">
    <subcellularLocation>
        <location evidence="1">Membrane</location>
        <topology evidence="1">Multi-pass membrane protein</topology>
    </subcellularLocation>
</comment>
<evidence type="ECO:0000256" key="9">
    <source>
        <dbReference type="SAM" id="Phobius"/>
    </source>
</evidence>
<keyword evidence="2" id="KW-0813">Transport</keyword>
<dbReference type="GO" id="GO:0140359">
    <property type="term" value="F:ABC-type transporter activity"/>
    <property type="evidence" value="ECO:0007669"/>
    <property type="project" value="InterPro"/>
</dbReference>
<organism evidence="12 13">
    <name type="scientific">Pterulicium gracile</name>
    <dbReference type="NCBI Taxonomy" id="1884261"/>
    <lineage>
        <taxon>Eukaryota</taxon>
        <taxon>Fungi</taxon>
        <taxon>Dikarya</taxon>
        <taxon>Basidiomycota</taxon>
        <taxon>Agaricomycotina</taxon>
        <taxon>Agaricomycetes</taxon>
        <taxon>Agaricomycetidae</taxon>
        <taxon>Agaricales</taxon>
        <taxon>Pleurotineae</taxon>
        <taxon>Pterulaceae</taxon>
        <taxon>Pterulicium</taxon>
    </lineage>
</organism>
<evidence type="ECO:0000256" key="6">
    <source>
        <dbReference type="ARBA" id="ARBA00022989"/>
    </source>
</evidence>
<dbReference type="InterPro" id="IPR017871">
    <property type="entry name" value="ABC_transporter-like_CS"/>
</dbReference>
<dbReference type="EMBL" id="ML178826">
    <property type="protein sequence ID" value="TFL00957.1"/>
    <property type="molecule type" value="Genomic_DNA"/>
</dbReference>
<keyword evidence="7 9" id="KW-0472">Membrane</keyword>
<feature type="transmembrane region" description="Helical" evidence="9">
    <location>
        <begin position="304"/>
        <end position="327"/>
    </location>
</feature>
<keyword evidence="13" id="KW-1185">Reference proteome</keyword>
<gene>
    <name evidence="12" type="ORF">BDV98DRAFT_507933</name>
</gene>
<accession>A0A5C3QHJ1</accession>
<dbReference type="AlphaFoldDB" id="A0A5C3QHJ1"/>
<evidence type="ECO:0000259" key="11">
    <source>
        <dbReference type="PROSITE" id="PS50893"/>
    </source>
</evidence>
<dbReference type="Proteomes" id="UP000305067">
    <property type="component" value="Unassembled WGS sequence"/>
</dbReference>
<dbReference type="PANTHER" id="PTHR48041">
    <property type="entry name" value="ABC TRANSPORTER G FAMILY MEMBER 28"/>
    <property type="match status" value="1"/>
</dbReference>
<dbReference type="InterPro" id="IPR050352">
    <property type="entry name" value="ABCG_transporters"/>
</dbReference>
<dbReference type="GO" id="GO:0005524">
    <property type="term" value="F:ATP binding"/>
    <property type="evidence" value="ECO:0007669"/>
    <property type="project" value="UniProtKB-KW"/>
</dbReference>
<evidence type="ECO:0000256" key="3">
    <source>
        <dbReference type="ARBA" id="ARBA00022692"/>
    </source>
</evidence>
<feature type="transmembrane region" description="Helical" evidence="9">
    <location>
        <begin position="729"/>
        <end position="749"/>
    </location>
</feature>
<feature type="signal peptide" evidence="10">
    <location>
        <begin position="1"/>
        <end position="16"/>
    </location>
</feature>
<proteinExistence type="predicted"/>
<feature type="domain" description="ABC transporter" evidence="11">
    <location>
        <begin position="348"/>
        <end position="619"/>
    </location>
</feature>
<dbReference type="InterPro" id="IPR003439">
    <property type="entry name" value="ABC_transporter-like_ATP-bd"/>
</dbReference>
<dbReference type="SUPFAM" id="SSF52540">
    <property type="entry name" value="P-loop containing nucleoside triphosphate hydrolases"/>
    <property type="match status" value="1"/>
</dbReference>
<feature type="transmembrane region" description="Helical" evidence="9">
    <location>
        <begin position="960"/>
        <end position="982"/>
    </location>
</feature>
<dbReference type="PROSITE" id="PS00211">
    <property type="entry name" value="ABC_TRANSPORTER_1"/>
    <property type="match status" value="1"/>
</dbReference>
<evidence type="ECO:0000256" key="10">
    <source>
        <dbReference type="SAM" id="SignalP"/>
    </source>
</evidence>
<keyword evidence="5" id="KW-0067">ATP-binding</keyword>
<reference evidence="12 13" key="1">
    <citation type="journal article" date="2019" name="Nat. Ecol. Evol.">
        <title>Megaphylogeny resolves global patterns of mushroom evolution.</title>
        <authorList>
            <person name="Varga T."/>
            <person name="Krizsan K."/>
            <person name="Foldi C."/>
            <person name="Dima B."/>
            <person name="Sanchez-Garcia M."/>
            <person name="Sanchez-Ramirez S."/>
            <person name="Szollosi G.J."/>
            <person name="Szarkandi J.G."/>
            <person name="Papp V."/>
            <person name="Albert L."/>
            <person name="Andreopoulos W."/>
            <person name="Angelini C."/>
            <person name="Antonin V."/>
            <person name="Barry K.W."/>
            <person name="Bougher N.L."/>
            <person name="Buchanan P."/>
            <person name="Buyck B."/>
            <person name="Bense V."/>
            <person name="Catcheside P."/>
            <person name="Chovatia M."/>
            <person name="Cooper J."/>
            <person name="Damon W."/>
            <person name="Desjardin D."/>
            <person name="Finy P."/>
            <person name="Geml J."/>
            <person name="Haridas S."/>
            <person name="Hughes K."/>
            <person name="Justo A."/>
            <person name="Karasinski D."/>
            <person name="Kautmanova I."/>
            <person name="Kiss B."/>
            <person name="Kocsube S."/>
            <person name="Kotiranta H."/>
            <person name="LaButti K.M."/>
            <person name="Lechner B.E."/>
            <person name="Liimatainen K."/>
            <person name="Lipzen A."/>
            <person name="Lukacs Z."/>
            <person name="Mihaltcheva S."/>
            <person name="Morgado L.N."/>
            <person name="Niskanen T."/>
            <person name="Noordeloos M.E."/>
            <person name="Ohm R.A."/>
            <person name="Ortiz-Santana B."/>
            <person name="Ovrebo C."/>
            <person name="Racz N."/>
            <person name="Riley R."/>
            <person name="Savchenko A."/>
            <person name="Shiryaev A."/>
            <person name="Soop K."/>
            <person name="Spirin V."/>
            <person name="Szebenyi C."/>
            <person name="Tomsovsky M."/>
            <person name="Tulloss R.E."/>
            <person name="Uehling J."/>
            <person name="Grigoriev I.V."/>
            <person name="Vagvolgyi C."/>
            <person name="Papp T."/>
            <person name="Martin F.M."/>
            <person name="Miettinen O."/>
            <person name="Hibbett D.S."/>
            <person name="Nagy L.G."/>
        </authorList>
    </citation>
    <scope>NUCLEOTIDE SEQUENCE [LARGE SCALE GENOMIC DNA]</scope>
    <source>
        <strain evidence="12 13">CBS 309.79</strain>
    </source>
</reference>
<feature type="transmembrane region" description="Helical" evidence="9">
    <location>
        <begin position="872"/>
        <end position="897"/>
    </location>
</feature>